<dbReference type="Gene3D" id="3.30.30.80">
    <property type="entry name" value="probable RNA-binding protein from clostridium symbiosum atcc 14940"/>
    <property type="match status" value="1"/>
</dbReference>
<evidence type="ECO:0000313" key="2">
    <source>
        <dbReference type="EMBL" id="ORJ58257.1"/>
    </source>
</evidence>
<dbReference type="CDD" id="cd02414">
    <property type="entry name" value="KH-II_Jag"/>
    <property type="match status" value="1"/>
</dbReference>
<dbReference type="Proteomes" id="UP000193136">
    <property type="component" value="Unassembled WGS sequence"/>
</dbReference>
<gene>
    <name evidence="2" type="ORF">B5V00_12400</name>
</gene>
<dbReference type="OrthoDB" id="9794483at2"/>
<dbReference type="EMBL" id="NAAD01000016">
    <property type="protein sequence ID" value="ORJ58257.1"/>
    <property type="molecule type" value="Genomic_DNA"/>
</dbReference>
<dbReference type="InterPro" id="IPR015946">
    <property type="entry name" value="KH_dom-like_a/b"/>
</dbReference>
<dbReference type="AlphaFoldDB" id="A0A1X0XZI7"/>
<organism evidence="2 3">
    <name type="scientific">Geothermobacter hydrogeniphilus</name>
    <dbReference type="NCBI Taxonomy" id="1969733"/>
    <lineage>
        <taxon>Bacteria</taxon>
        <taxon>Pseudomonadati</taxon>
        <taxon>Thermodesulfobacteriota</taxon>
        <taxon>Desulfuromonadia</taxon>
        <taxon>Desulfuromonadales</taxon>
        <taxon>Geothermobacteraceae</taxon>
        <taxon>Geothermobacter</taxon>
    </lineage>
</organism>
<feature type="domain" description="RNA-binding protein KhpB N-terminal" evidence="1">
    <location>
        <begin position="9"/>
        <end position="61"/>
    </location>
</feature>
<dbReference type="Gene3D" id="3.30.1370.50">
    <property type="entry name" value="R3H-like domain"/>
    <property type="match status" value="1"/>
</dbReference>
<proteinExistence type="predicted"/>
<accession>A0A1X0XZI7</accession>
<dbReference type="PANTHER" id="PTHR35800:SF1">
    <property type="entry name" value="RNA-BINDING PROTEIN KHPB"/>
    <property type="match status" value="1"/>
</dbReference>
<evidence type="ECO:0000313" key="3">
    <source>
        <dbReference type="Proteomes" id="UP000193136"/>
    </source>
</evidence>
<reference evidence="2 3" key="1">
    <citation type="submission" date="2017-03" db="EMBL/GenBank/DDBJ databases">
        <title>Genome sequence of Geothermobacter sp. EPR-M, Deep-Sea Iron Reducer.</title>
        <authorList>
            <person name="Tully B."/>
            <person name="Savalia P."/>
            <person name="Abuyen K."/>
            <person name="Baughan C."/>
            <person name="Romero E."/>
            <person name="Ronkowski C."/>
            <person name="Torres B."/>
            <person name="Tremblay J."/>
            <person name="Trujillo A."/>
            <person name="Tyler M."/>
            <person name="Perez-Rodriguez I."/>
            <person name="Amend J."/>
        </authorList>
    </citation>
    <scope>NUCLEOTIDE SEQUENCE [LARGE SCALE GENOMIC DNA]</scope>
    <source>
        <strain evidence="2 3">EPR-M</strain>
    </source>
</reference>
<dbReference type="RefSeq" id="WP_085011126.1">
    <property type="nucleotide sequence ID" value="NZ_NAAD01000016.1"/>
</dbReference>
<dbReference type="Pfam" id="PF14804">
    <property type="entry name" value="Jag_N"/>
    <property type="match status" value="1"/>
</dbReference>
<dbReference type="SMART" id="SM01245">
    <property type="entry name" value="Jag_N"/>
    <property type="match status" value="1"/>
</dbReference>
<comment type="caution">
    <text evidence="2">The sequence shown here is derived from an EMBL/GenBank/DDBJ whole genome shotgun (WGS) entry which is preliminary data.</text>
</comment>
<sequence length="207" mass="22640">MVQELLHFRVSATGLPEAVDRGVQYFNCNRGDLEADILQPPRQGLFGLFGRKNAVVRLRVINRVQAGRLILEKLLSLIGIDARVEISTPALTLNIISDQSALVIGRHGQTIDSLEIVLNGLLDRVLPGGGRLVVDCDGYRQRRLAALQGLARKLVRQARESGGTAISESLPGDQCRILQQLLTRMPGITVRTRGQGHLKKMVVGLKA</sequence>
<dbReference type="InterPro" id="IPR032782">
    <property type="entry name" value="KhpB_N"/>
</dbReference>
<protein>
    <recommendedName>
        <fullName evidence="1">RNA-binding protein KhpB N-terminal domain-containing protein</fullName>
    </recommendedName>
</protein>
<dbReference type="GO" id="GO:0003723">
    <property type="term" value="F:RNA binding"/>
    <property type="evidence" value="ECO:0007669"/>
    <property type="project" value="InterPro"/>
</dbReference>
<evidence type="ECO:0000259" key="1">
    <source>
        <dbReference type="SMART" id="SM01245"/>
    </source>
</evidence>
<dbReference type="InterPro" id="IPR038247">
    <property type="entry name" value="Jag_N_dom_sf"/>
</dbReference>
<dbReference type="InterPro" id="IPR036867">
    <property type="entry name" value="R3H_dom_sf"/>
</dbReference>
<keyword evidence="3" id="KW-1185">Reference proteome</keyword>
<dbReference type="InterPro" id="IPR038008">
    <property type="entry name" value="Jag_KH"/>
</dbReference>
<dbReference type="STRING" id="1969733.B5V00_12400"/>
<name>A0A1X0XZI7_9BACT</name>
<dbReference type="Gene3D" id="3.30.300.20">
    <property type="match status" value="1"/>
</dbReference>
<dbReference type="InterPro" id="IPR039247">
    <property type="entry name" value="KhpB"/>
</dbReference>
<dbReference type="PANTHER" id="PTHR35800">
    <property type="entry name" value="PROTEIN JAG"/>
    <property type="match status" value="1"/>
</dbReference>